<evidence type="ECO:0000256" key="8">
    <source>
        <dbReference type="PIRSR" id="PIRSR604809-2"/>
    </source>
</evidence>
<dbReference type="SMART" id="SM01230">
    <property type="entry name" value="Gln-synt_C"/>
    <property type="match status" value="1"/>
</dbReference>
<dbReference type="Gene3D" id="3.10.20.70">
    <property type="entry name" value="Glutamine synthetase, N-terminal domain"/>
    <property type="match status" value="1"/>
</dbReference>
<comment type="similarity">
    <text evidence="2 11 12">Belongs to the glutamine synthetase family.</text>
</comment>
<evidence type="ECO:0000256" key="5">
    <source>
        <dbReference type="ARBA" id="ARBA00022741"/>
    </source>
</evidence>
<dbReference type="RefSeq" id="WP_369423943.1">
    <property type="nucleotide sequence ID" value="NZ_PGCK01000005.1"/>
</dbReference>
<evidence type="ECO:0000256" key="4">
    <source>
        <dbReference type="ARBA" id="ARBA00022598"/>
    </source>
</evidence>
<dbReference type="InterPro" id="IPR036651">
    <property type="entry name" value="Gln_synt_N_sf"/>
</dbReference>
<dbReference type="InterPro" id="IPR027302">
    <property type="entry name" value="Gln_synth_N_conserv_site"/>
</dbReference>
<dbReference type="SUPFAM" id="SSF54368">
    <property type="entry name" value="Glutamine synthetase, N-terminal domain"/>
    <property type="match status" value="1"/>
</dbReference>
<proteinExistence type="inferred from homology"/>
<keyword evidence="6 8" id="KW-0067">ATP-binding</keyword>
<dbReference type="PROSITE" id="PS00181">
    <property type="entry name" value="GLNA_ATP"/>
    <property type="match status" value="1"/>
</dbReference>
<keyword evidence="9" id="KW-0479">Metal-binding</keyword>
<dbReference type="Pfam" id="PF00120">
    <property type="entry name" value="Gln-synt_C"/>
    <property type="match status" value="1"/>
</dbReference>
<dbReference type="GO" id="GO:0005524">
    <property type="term" value="F:ATP binding"/>
    <property type="evidence" value="ECO:0007669"/>
    <property type="project" value="UniProtKB-KW"/>
</dbReference>
<comment type="catalytic activity">
    <reaction evidence="14">
        <text>L-glutamate + NH4(+) + ATP = L-glutamine + ADP + phosphate + H(+)</text>
        <dbReference type="Rhea" id="RHEA:16169"/>
        <dbReference type="ChEBI" id="CHEBI:15378"/>
        <dbReference type="ChEBI" id="CHEBI:28938"/>
        <dbReference type="ChEBI" id="CHEBI:29985"/>
        <dbReference type="ChEBI" id="CHEBI:30616"/>
        <dbReference type="ChEBI" id="CHEBI:43474"/>
        <dbReference type="ChEBI" id="CHEBI:58359"/>
        <dbReference type="ChEBI" id="CHEBI:456216"/>
        <dbReference type="EC" id="6.3.1.2"/>
    </reaction>
</comment>
<dbReference type="InterPro" id="IPR008146">
    <property type="entry name" value="Gln_synth_cat_dom"/>
</dbReference>
<dbReference type="SUPFAM" id="SSF55931">
    <property type="entry name" value="Glutamine synthetase/guanido kinase"/>
    <property type="match status" value="1"/>
</dbReference>
<name>A0AAP2W4V6_9EURY</name>
<evidence type="ECO:0000256" key="10">
    <source>
        <dbReference type="PIRSR" id="PIRSR604809-50"/>
    </source>
</evidence>
<feature type="binding site" evidence="9">
    <location>
        <position position="133"/>
    </location>
    <ligand>
        <name>Mg(2+)</name>
        <dbReference type="ChEBI" id="CHEBI:18420"/>
        <label>1</label>
    </ligand>
</feature>
<evidence type="ECO:0000313" key="17">
    <source>
        <dbReference type="EMBL" id="MCD1294795.1"/>
    </source>
</evidence>
<dbReference type="PROSITE" id="PS00180">
    <property type="entry name" value="GLNA_1"/>
    <property type="match status" value="1"/>
</dbReference>
<feature type="binding site" evidence="9">
    <location>
        <position position="364"/>
    </location>
    <ligand>
        <name>Mg(2+)</name>
        <dbReference type="ChEBI" id="CHEBI:18420"/>
        <label>1</label>
    </ligand>
</feature>
<keyword evidence="10" id="KW-0597">Phosphoprotein</keyword>
<accession>A0AAP2W4V6</accession>
<dbReference type="PANTHER" id="PTHR43407">
    <property type="entry name" value="GLUTAMINE SYNTHETASE"/>
    <property type="match status" value="1"/>
</dbReference>
<dbReference type="GO" id="GO:0046872">
    <property type="term" value="F:metal ion binding"/>
    <property type="evidence" value="ECO:0007669"/>
    <property type="project" value="UniProtKB-KW"/>
</dbReference>
<evidence type="ECO:0000256" key="13">
    <source>
        <dbReference type="RuleBase" id="RU000385"/>
    </source>
</evidence>
<dbReference type="GO" id="GO:0006542">
    <property type="term" value="P:glutamine biosynthetic process"/>
    <property type="evidence" value="ECO:0007669"/>
    <property type="project" value="InterPro"/>
</dbReference>
<feature type="binding site" evidence="9">
    <location>
        <position position="274"/>
    </location>
    <ligand>
        <name>Mg(2+)</name>
        <dbReference type="ChEBI" id="CHEBI:18420"/>
        <label>1</label>
    </ligand>
</feature>
<evidence type="ECO:0000256" key="3">
    <source>
        <dbReference type="ARBA" id="ARBA00022490"/>
    </source>
</evidence>
<dbReference type="Pfam" id="PF03951">
    <property type="entry name" value="Gln-synt_N"/>
    <property type="match status" value="1"/>
</dbReference>
<evidence type="ECO:0000256" key="9">
    <source>
        <dbReference type="PIRSR" id="PIRSR604809-3"/>
    </source>
</evidence>
<feature type="binding site" evidence="8">
    <location>
        <position position="212"/>
    </location>
    <ligand>
        <name>ATP</name>
        <dbReference type="ChEBI" id="CHEBI:30616"/>
    </ligand>
</feature>
<organism evidence="17 18">
    <name type="scientific">Methanooceanicella nereidis</name>
    <dbReference type="NCBI Taxonomy" id="2052831"/>
    <lineage>
        <taxon>Archaea</taxon>
        <taxon>Methanobacteriati</taxon>
        <taxon>Methanobacteriota</taxon>
        <taxon>Stenosarchaea group</taxon>
        <taxon>Methanomicrobia</taxon>
        <taxon>Methanocellales</taxon>
        <taxon>Methanocellaceae</taxon>
        <taxon>Methanooceanicella</taxon>
    </lineage>
</organism>
<dbReference type="InterPro" id="IPR008147">
    <property type="entry name" value="Gln_synt_N"/>
</dbReference>
<dbReference type="Gene3D" id="3.30.590.10">
    <property type="entry name" value="Glutamine synthetase/guanido kinase, catalytic domain"/>
    <property type="match status" value="1"/>
</dbReference>
<keyword evidence="9" id="KW-0460">Magnesium</keyword>
<dbReference type="InterPro" id="IPR027303">
    <property type="entry name" value="Gln_synth_gly_rich_site"/>
</dbReference>
<feature type="binding site" evidence="9">
    <location>
        <position position="135"/>
    </location>
    <ligand>
        <name>Mg(2+)</name>
        <dbReference type="ChEBI" id="CHEBI:18420"/>
        <label>2</label>
    </ligand>
</feature>
<feature type="binding site" evidence="7">
    <location>
        <begin position="269"/>
        <end position="270"/>
    </location>
    <ligand>
        <name>L-glutamate</name>
        <dbReference type="ChEBI" id="CHEBI:29985"/>
    </ligand>
</feature>
<dbReference type="FunFam" id="3.30.590.10:FF:000001">
    <property type="entry name" value="Glutamine synthetase"/>
    <property type="match status" value="1"/>
</dbReference>
<dbReference type="GO" id="GO:0016020">
    <property type="term" value="C:membrane"/>
    <property type="evidence" value="ECO:0007669"/>
    <property type="project" value="TreeGrafter"/>
</dbReference>
<keyword evidence="3 13" id="KW-0963">Cytoplasm</keyword>
<feature type="domain" description="GS beta-grasp" evidence="15">
    <location>
        <begin position="16"/>
        <end position="100"/>
    </location>
</feature>
<evidence type="ECO:0000313" key="18">
    <source>
        <dbReference type="Proteomes" id="UP001320159"/>
    </source>
</evidence>
<feature type="domain" description="GS catalytic" evidence="16">
    <location>
        <begin position="108"/>
        <end position="480"/>
    </location>
</feature>
<gene>
    <name evidence="17" type="primary">glnA</name>
    <name evidence="17" type="ORF">CUJ83_07260</name>
</gene>
<feature type="modified residue" description="O-AMP-tyrosine" evidence="10">
    <location>
        <position position="408"/>
    </location>
</feature>
<feature type="binding site" evidence="7">
    <location>
        <position position="327"/>
    </location>
    <ligand>
        <name>L-glutamate</name>
        <dbReference type="ChEBI" id="CHEBI:29985"/>
    </ligand>
</feature>
<sequence>MVSDKLKNVYDLIEKKKIKYVDYKFVDVPGTWQHKTHPISELDDDVFENGTGFDGSSIRGFQNIEDSDMLLMPDATTAFIDPFIAEPTISITCDVKEPGKSDGYSRDPRHIAKKAEEYLKYSGIADTSYWGPELEFFIFDDVQFDVLTPYKGTGYSVNSNEGVWNSNHNSTPNLGHRVRFKEGYFPVAPTDTQTDIRNEMVGLMEEIGIKVELHHHEVATAGQAEIDMRFDTLASMGDKVMKYKYVVKNVAARNGKTATFMPKPLFGDNGSGMHVHQSLWKDGKPLFFDENGYALLSQTALYYIGGLLTHAPALLAFCSPSTNSYKRLVPGYEAPVNLVFSSRNRSAAIRIPMYSNNPKTKRIEFRPPDATANPYLAFAAMLMAGIDGIKKKIDPTEAGFGPLNKNIYHLAAEERAKIRSVPGSLDEALNALQSDYDFLLEGGVFTKELVEGWIDYKRSNEIDPVRMRTHPYEVYLYYDA</sequence>
<feature type="binding site" evidence="8">
    <location>
        <begin position="276"/>
        <end position="278"/>
    </location>
    <ligand>
        <name>ATP</name>
        <dbReference type="ChEBI" id="CHEBI:30616"/>
    </ligand>
</feature>
<evidence type="ECO:0000256" key="11">
    <source>
        <dbReference type="PROSITE-ProRule" id="PRU01330"/>
    </source>
</evidence>
<evidence type="ECO:0000256" key="14">
    <source>
        <dbReference type="RuleBase" id="RU004356"/>
    </source>
</evidence>
<dbReference type="GO" id="GO:0005737">
    <property type="term" value="C:cytoplasm"/>
    <property type="evidence" value="ECO:0007669"/>
    <property type="project" value="UniProtKB-SubCell"/>
</dbReference>
<comment type="caution">
    <text evidence="17">The sequence shown here is derived from an EMBL/GenBank/DDBJ whole genome shotgun (WGS) entry which is preliminary data.</text>
</comment>
<evidence type="ECO:0000256" key="7">
    <source>
        <dbReference type="PIRSR" id="PIRSR604809-1"/>
    </source>
</evidence>
<evidence type="ECO:0000256" key="1">
    <source>
        <dbReference type="ARBA" id="ARBA00004496"/>
    </source>
</evidence>
<dbReference type="PROSITE" id="PS51987">
    <property type="entry name" value="GS_CATALYTIC"/>
    <property type="match status" value="1"/>
</dbReference>
<keyword evidence="4 14" id="KW-0436">Ligase</keyword>
<feature type="binding site" evidence="9">
    <location>
        <position position="225"/>
    </location>
    <ligand>
        <name>Mg(2+)</name>
        <dbReference type="ChEBI" id="CHEBI:18420"/>
        <label>1</label>
    </ligand>
</feature>
<keyword evidence="18" id="KW-1185">Reference proteome</keyword>
<feature type="binding site" evidence="7">
    <location>
        <position position="333"/>
    </location>
    <ligand>
        <name>L-glutamate</name>
        <dbReference type="ChEBI" id="CHEBI:29985"/>
    </ligand>
</feature>
<evidence type="ECO:0000256" key="2">
    <source>
        <dbReference type="ARBA" id="ARBA00009897"/>
    </source>
</evidence>
<comment type="subcellular location">
    <subcellularLocation>
        <location evidence="1 13">Cytoplasm</location>
    </subcellularLocation>
</comment>
<evidence type="ECO:0000256" key="12">
    <source>
        <dbReference type="RuleBase" id="RU000384"/>
    </source>
</evidence>
<feature type="binding site" evidence="8">
    <location>
        <position position="359"/>
    </location>
    <ligand>
        <name>ATP</name>
        <dbReference type="ChEBI" id="CHEBI:30616"/>
    </ligand>
</feature>
<feature type="binding site" evidence="7">
    <location>
        <position position="345"/>
    </location>
    <ligand>
        <name>L-glutamate</name>
        <dbReference type="ChEBI" id="CHEBI:29985"/>
    </ligand>
</feature>
<comment type="cofactor">
    <cofactor evidence="9">
        <name>Mg(2+)</name>
        <dbReference type="ChEBI" id="CHEBI:18420"/>
    </cofactor>
    <text evidence="9">Binds 2 Mg(2+) ions per subunit.</text>
</comment>
<dbReference type="Proteomes" id="UP001320159">
    <property type="component" value="Unassembled WGS sequence"/>
</dbReference>
<dbReference type="EMBL" id="PGCK01000005">
    <property type="protein sequence ID" value="MCD1294795.1"/>
    <property type="molecule type" value="Genomic_DNA"/>
</dbReference>
<evidence type="ECO:0000259" key="15">
    <source>
        <dbReference type="PROSITE" id="PS51986"/>
    </source>
</evidence>
<evidence type="ECO:0000256" key="6">
    <source>
        <dbReference type="ARBA" id="ARBA00022840"/>
    </source>
</evidence>
<reference evidence="17 18" key="1">
    <citation type="submission" date="2017-11" db="EMBL/GenBank/DDBJ databases">
        <title>Isolation and Characterization of Family Methanocellaceae Species from Potential Methane Hydrate Area Offshore Southwestern Taiwan.</title>
        <authorList>
            <person name="Zhang W.-L."/>
            <person name="Chen W.-C."/>
            <person name="Lai M.-C."/>
            <person name="Chen S.-C."/>
        </authorList>
    </citation>
    <scope>NUCLEOTIDE SEQUENCE [LARGE SCALE GENOMIC DNA]</scope>
    <source>
        <strain evidence="17 18">CWC-04</strain>
    </source>
</reference>
<dbReference type="NCBIfam" id="TIGR00653">
    <property type="entry name" value="GlnA"/>
    <property type="match status" value="1"/>
</dbReference>
<dbReference type="GO" id="GO:0004356">
    <property type="term" value="F:glutamine synthetase activity"/>
    <property type="evidence" value="ECO:0007669"/>
    <property type="project" value="UniProtKB-EC"/>
</dbReference>
<dbReference type="EC" id="6.3.1.2" evidence="14"/>
<feature type="binding site" evidence="8">
    <location>
        <position position="345"/>
    </location>
    <ligand>
        <name>ATP</name>
        <dbReference type="ChEBI" id="CHEBI:30616"/>
    </ligand>
</feature>
<protein>
    <recommendedName>
        <fullName evidence="14">Glutamine synthetase</fullName>
        <ecNumber evidence="14">6.3.1.2</ecNumber>
    </recommendedName>
</protein>
<evidence type="ECO:0000259" key="16">
    <source>
        <dbReference type="PROSITE" id="PS51987"/>
    </source>
</evidence>
<dbReference type="PANTHER" id="PTHR43407:SF1">
    <property type="entry name" value="LENGSIN"/>
    <property type="match status" value="1"/>
</dbReference>
<dbReference type="InterPro" id="IPR014746">
    <property type="entry name" value="Gln_synth/guanido_kin_cat_dom"/>
</dbReference>
<feature type="binding site" evidence="7">
    <location>
        <position position="366"/>
    </location>
    <ligand>
        <name>L-glutamate</name>
        <dbReference type="ChEBI" id="CHEBI:29985"/>
    </ligand>
</feature>
<feature type="binding site" evidence="9">
    <location>
        <position position="217"/>
    </location>
    <ligand>
        <name>Mg(2+)</name>
        <dbReference type="ChEBI" id="CHEBI:18420"/>
        <label>1</label>
    </ligand>
</feature>
<dbReference type="GO" id="GO:0019740">
    <property type="term" value="P:nitrogen utilization"/>
    <property type="evidence" value="ECO:0007669"/>
    <property type="project" value="TreeGrafter"/>
</dbReference>
<keyword evidence="5 8" id="KW-0547">Nucleotide-binding</keyword>
<dbReference type="InterPro" id="IPR004809">
    <property type="entry name" value="Gln_synth_I"/>
</dbReference>
<dbReference type="PROSITE" id="PS51986">
    <property type="entry name" value="GS_BETA_GRASP"/>
    <property type="match status" value="1"/>
</dbReference>
<dbReference type="AlphaFoldDB" id="A0AAP2W4V6"/>